<name>A0A8S0QJF5_OLEEU</name>
<evidence type="ECO:0000313" key="1">
    <source>
        <dbReference type="EMBL" id="CAA2967206.1"/>
    </source>
</evidence>
<sequence>MGDGVVVGIHMLRLTRDWDDVTDEWKPHGSWFFLELIELVGPDWSLPISIKQIWYDVRLRSGCEKLKDWTSSVHNALKELVLQVLVDNFKITIK</sequence>
<dbReference type="OrthoDB" id="1487323at2759"/>
<protein>
    <submittedName>
        <fullName evidence="1">Histone acetyltransferase</fullName>
    </submittedName>
</protein>
<gene>
    <name evidence="1" type="ORF">OLEA9_A014143</name>
</gene>
<organism evidence="1 2">
    <name type="scientific">Olea europaea subsp. europaea</name>
    <dbReference type="NCBI Taxonomy" id="158383"/>
    <lineage>
        <taxon>Eukaryota</taxon>
        <taxon>Viridiplantae</taxon>
        <taxon>Streptophyta</taxon>
        <taxon>Embryophyta</taxon>
        <taxon>Tracheophyta</taxon>
        <taxon>Spermatophyta</taxon>
        <taxon>Magnoliopsida</taxon>
        <taxon>eudicotyledons</taxon>
        <taxon>Gunneridae</taxon>
        <taxon>Pentapetalae</taxon>
        <taxon>asterids</taxon>
        <taxon>lamiids</taxon>
        <taxon>Lamiales</taxon>
        <taxon>Oleaceae</taxon>
        <taxon>Oleeae</taxon>
        <taxon>Olea</taxon>
    </lineage>
</organism>
<evidence type="ECO:0000313" key="2">
    <source>
        <dbReference type="Proteomes" id="UP000594638"/>
    </source>
</evidence>
<keyword evidence="2" id="KW-1185">Reference proteome</keyword>
<proteinExistence type="predicted"/>
<dbReference type="AlphaFoldDB" id="A0A8S0QJF5"/>
<dbReference type="Proteomes" id="UP000594638">
    <property type="component" value="Unassembled WGS sequence"/>
</dbReference>
<dbReference type="Gramene" id="OE9A014143T1">
    <property type="protein sequence ID" value="OE9A014143C1"/>
    <property type="gene ID" value="OE9A014143"/>
</dbReference>
<accession>A0A8S0QJF5</accession>
<dbReference type="EMBL" id="CACTIH010001878">
    <property type="protein sequence ID" value="CAA2967206.1"/>
    <property type="molecule type" value="Genomic_DNA"/>
</dbReference>
<reference evidence="1 2" key="1">
    <citation type="submission" date="2019-12" db="EMBL/GenBank/DDBJ databases">
        <authorList>
            <person name="Alioto T."/>
            <person name="Alioto T."/>
            <person name="Gomez Garrido J."/>
        </authorList>
    </citation>
    <scope>NUCLEOTIDE SEQUENCE [LARGE SCALE GENOMIC DNA]</scope>
</reference>
<comment type="caution">
    <text evidence="1">The sequence shown here is derived from an EMBL/GenBank/DDBJ whole genome shotgun (WGS) entry which is preliminary data.</text>
</comment>